<protein>
    <submittedName>
        <fullName evidence="5">Alpha-ribazole phosphatase</fullName>
        <ecNumber evidence="5">3.1.3.73</ecNumber>
    </submittedName>
    <submittedName>
        <fullName evidence="6">Phosphoglycerate mutase</fullName>
    </submittedName>
</protein>
<organism evidence="5 7">
    <name type="scientific">Kurthia zopfii</name>
    <dbReference type="NCBI Taxonomy" id="1650"/>
    <lineage>
        <taxon>Bacteria</taxon>
        <taxon>Bacillati</taxon>
        <taxon>Bacillota</taxon>
        <taxon>Bacilli</taxon>
        <taxon>Bacillales</taxon>
        <taxon>Caryophanaceae</taxon>
        <taxon>Kurthia</taxon>
    </lineage>
</organism>
<reference evidence="5 7" key="1">
    <citation type="submission" date="2018-06" db="EMBL/GenBank/DDBJ databases">
        <authorList>
            <consortium name="Pathogen Informatics"/>
            <person name="Doyle S."/>
        </authorList>
    </citation>
    <scope>NUCLEOTIDE SEQUENCE [LARGE SCALE GENOMIC DNA]</scope>
    <source>
        <strain evidence="5 7">NCTC10597</strain>
    </source>
</reference>
<dbReference type="GO" id="GO:0005737">
    <property type="term" value="C:cytoplasm"/>
    <property type="evidence" value="ECO:0007669"/>
    <property type="project" value="TreeGrafter"/>
</dbReference>
<evidence type="ECO:0000256" key="2">
    <source>
        <dbReference type="ARBA" id="ARBA00023235"/>
    </source>
</evidence>
<dbReference type="InterPro" id="IPR001345">
    <property type="entry name" value="PG/BPGM_mutase_AS"/>
</dbReference>
<dbReference type="SMART" id="SM00855">
    <property type="entry name" value="PGAM"/>
    <property type="match status" value="1"/>
</dbReference>
<feature type="active site" description="Proton donor/acceptor" evidence="3">
    <location>
        <position position="82"/>
    </location>
</feature>
<dbReference type="InterPro" id="IPR050275">
    <property type="entry name" value="PGM_Phosphatase"/>
</dbReference>
<dbReference type="Pfam" id="PF00300">
    <property type="entry name" value="His_Phos_1"/>
    <property type="match status" value="1"/>
</dbReference>
<dbReference type="Proteomes" id="UP000294641">
    <property type="component" value="Unassembled WGS sequence"/>
</dbReference>
<keyword evidence="1" id="KW-0324">Glycolysis</keyword>
<dbReference type="AlphaFoldDB" id="A0A2U3A9W2"/>
<feature type="binding site" evidence="4">
    <location>
        <position position="58"/>
    </location>
    <ligand>
        <name>substrate</name>
    </ligand>
</feature>
<evidence type="ECO:0000313" key="8">
    <source>
        <dbReference type="Proteomes" id="UP000294641"/>
    </source>
</evidence>
<dbReference type="OrthoDB" id="9782128at2"/>
<dbReference type="CDD" id="cd07067">
    <property type="entry name" value="HP_PGM_like"/>
    <property type="match status" value="1"/>
</dbReference>
<keyword evidence="5" id="KW-0378">Hydrolase</keyword>
<dbReference type="Proteomes" id="UP000254330">
    <property type="component" value="Unassembled WGS sequence"/>
</dbReference>
<feature type="active site" description="Tele-phosphohistidine intermediate" evidence="3">
    <location>
        <position position="9"/>
    </location>
</feature>
<accession>A0A2U3A9W2</accession>
<name>A0A2U3A9W2_9BACL</name>
<dbReference type="EC" id="3.1.3.73" evidence="5"/>
<evidence type="ECO:0000256" key="4">
    <source>
        <dbReference type="PIRSR" id="PIRSR613078-2"/>
    </source>
</evidence>
<evidence type="ECO:0000256" key="1">
    <source>
        <dbReference type="ARBA" id="ARBA00023152"/>
    </source>
</evidence>
<dbReference type="Gene3D" id="3.40.50.1240">
    <property type="entry name" value="Phosphoglycerate mutase-like"/>
    <property type="match status" value="1"/>
</dbReference>
<proteinExistence type="predicted"/>
<dbReference type="PROSITE" id="PS00175">
    <property type="entry name" value="PG_MUTASE"/>
    <property type="match status" value="1"/>
</dbReference>
<evidence type="ECO:0000313" key="5">
    <source>
        <dbReference type="EMBL" id="STX11170.1"/>
    </source>
</evidence>
<dbReference type="PANTHER" id="PTHR48100">
    <property type="entry name" value="BROAD-SPECIFICITY PHOSPHATASE YOR283W-RELATED"/>
    <property type="match status" value="1"/>
</dbReference>
<gene>
    <name evidence="5" type="primary">cobC_2</name>
    <name evidence="6" type="ORF">DFR61_14121</name>
    <name evidence="5" type="ORF">NCTC10597_02979</name>
</gene>
<keyword evidence="8" id="KW-1185">Reference proteome</keyword>
<dbReference type="InterPro" id="IPR029033">
    <property type="entry name" value="His_PPase_superfam"/>
</dbReference>
<dbReference type="InterPro" id="IPR013078">
    <property type="entry name" value="His_Pase_superF_clade-1"/>
</dbReference>
<evidence type="ECO:0000256" key="3">
    <source>
        <dbReference type="PIRSR" id="PIRSR613078-1"/>
    </source>
</evidence>
<dbReference type="GO" id="GO:0043755">
    <property type="term" value="F:alpha-ribazole phosphatase activity"/>
    <property type="evidence" value="ECO:0007669"/>
    <property type="project" value="UniProtKB-EC"/>
</dbReference>
<evidence type="ECO:0000313" key="7">
    <source>
        <dbReference type="Proteomes" id="UP000254330"/>
    </source>
</evidence>
<reference evidence="6 8" key="2">
    <citation type="submission" date="2019-03" db="EMBL/GenBank/DDBJ databases">
        <title>Genomic Encyclopedia of Type Strains, Phase IV (KMG-IV): sequencing the most valuable type-strain genomes for metagenomic binning, comparative biology and taxonomic classification.</title>
        <authorList>
            <person name="Goeker M."/>
        </authorList>
    </citation>
    <scope>NUCLEOTIDE SEQUENCE [LARGE SCALE GENOMIC DNA]</scope>
    <source>
        <strain evidence="6 8">DSM 20580</strain>
    </source>
</reference>
<feature type="binding site" evidence="4">
    <location>
        <begin position="8"/>
        <end position="15"/>
    </location>
    <ligand>
        <name>substrate</name>
    </ligand>
</feature>
<dbReference type="SUPFAM" id="SSF53254">
    <property type="entry name" value="Phosphoglycerate mutase-like"/>
    <property type="match status" value="1"/>
</dbReference>
<dbReference type="EMBL" id="SNZG01000041">
    <property type="protein sequence ID" value="TDR34229.1"/>
    <property type="molecule type" value="Genomic_DNA"/>
</dbReference>
<evidence type="ECO:0000313" key="6">
    <source>
        <dbReference type="EMBL" id="TDR34229.1"/>
    </source>
</evidence>
<comment type="caution">
    <text evidence="5">The sequence shown here is derived from an EMBL/GenBank/DDBJ whole genome shotgun (WGS) entry which is preliminary data.</text>
</comment>
<dbReference type="EMBL" id="UGNP01000001">
    <property type="protein sequence ID" value="STX11170.1"/>
    <property type="molecule type" value="Genomic_DNA"/>
</dbReference>
<dbReference type="RefSeq" id="WP_109350639.1">
    <property type="nucleotide sequence ID" value="NZ_BJUE01000047.1"/>
</dbReference>
<keyword evidence="2" id="KW-0413">Isomerase</keyword>
<sequence length="210" mass="24249">MVTLFITRHGQTEWNLQKRMQGWFDSPLTFQGKQAASALGKRLANERFNAIYSSPSGRAVNTAKIVCNERQIPIFFKQQLKEINTGDWQGMTENEIKEEFPLQFKKYYEDPINFTLDESESFQEVLDRALQVIHDICERYEENDKVLIVTHGVVKKLLIAHFNNLPLNNLWDPPFIHGTSLTIVKIDKEKNAEITMVGDTTHIPSDAMSY</sequence>
<dbReference type="PANTHER" id="PTHR48100:SF1">
    <property type="entry name" value="HISTIDINE PHOSPHATASE FAMILY PROTEIN-RELATED"/>
    <property type="match status" value="1"/>
</dbReference>